<dbReference type="PROSITE" id="PS51192">
    <property type="entry name" value="HELICASE_ATP_BIND_1"/>
    <property type="match status" value="1"/>
</dbReference>
<feature type="domain" description="RWD" evidence="17">
    <location>
        <begin position="993"/>
        <end position="1095"/>
    </location>
</feature>
<dbReference type="InterPro" id="IPR011545">
    <property type="entry name" value="DEAD/DEAH_box_helicase_dom"/>
</dbReference>
<dbReference type="InterPro" id="IPR011989">
    <property type="entry name" value="ARM-like"/>
</dbReference>
<keyword evidence="22" id="KW-1185">Reference proteome</keyword>
<dbReference type="FunFam" id="3.40.50.300:FF:000526">
    <property type="entry name" value="DExH-box ATP-dependent RNA helicase DExH3"/>
    <property type="match status" value="1"/>
</dbReference>
<evidence type="ECO:0000259" key="19">
    <source>
        <dbReference type="PROSITE" id="PS51194"/>
    </source>
</evidence>
<dbReference type="InterPro" id="IPR016024">
    <property type="entry name" value="ARM-type_fold"/>
</dbReference>
<dbReference type="InterPro" id="IPR002464">
    <property type="entry name" value="DNA/RNA_helicase_DEAH_CS"/>
</dbReference>
<dbReference type="PROSITE" id="PS50176">
    <property type="entry name" value="ARM_REPEAT"/>
    <property type="match status" value="3"/>
</dbReference>
<dbReference type="SUPFAM" id="SSF46934">
    <property type="entry name" value="UBA-like"/>
    <property type="match status" value="2"/>
</dbReference>
<feature type="repeat" description="ARM" evidence="13">
    <location>
        <begin position="123"/>
        <end position="165"/>
    </location>
</feature>
<keyword evidence="3" id="KW-0677">Repeat</keyword>
<dbReference type="CDD" id="cd18791">
    <property type="entry name" value="SF2_C_RHA"/>
    <property type="match status" value="1"/>
</dbReference>
<feature type="domain" description="UBA" evidence="16">
    <location>
        <begin position="919"/>
        <end position="960"/>
    </location>
</feature>
<dbReference type="PROSITE" id="PS00690">
    <property type="entry name" value="DEAH_ATP_HELICASE"/>
    <property type="match status" value="1"/>
</dbReference>
<feature type="compositionally biased region" description="Low complexity" evidence="15">
    <location>
        <begin position="602"/>
        <end position="621"/>
    </location>
</feature>
<dbReference type="InterPro" id="IPR059023">
    <property type="entry name" value="RNA_hel_CTD"/>
</dbReference>
<dbReference type="InterPro" id="IPR000225">
    <property type="entry name" value="Armadillo"/>
</dbReference>
<feature type="region of interest" description="Disordered" evidence="15">
    <location>
        <begin position="553"/>
        <end position="646"/>
    </location>
</feature>
<dbReference type="InterPro" id="IPR032413">
    <property type="entry name" value="Arm_3"/>
</dbReference>
<dbReference type="Pfam" id="PF07717">
    <property type="entry name" value="OB_NTP_bind"/>
    <property type="match status" value="1"/>
</dbReference>
<dbReference type="InterPro" id="IPR011709">
    <property type="entry name" value="DEAD-box_helicase_OB_fold"/>
</dbReference>
<evidence type="ECO:0000259" key="20">
    <source>
        <dbReference type="PROSITE" id="PS51214"/>
    </source>
</evidence>
<organism evidence="21 22">
    <name type="scientific">Drechslerella dactyloides</name>
    <name type="common">Nematode-trapping fungus</name>
    <name type="synonym">Arthrobotrys dactyloides</name>
    <dbReference type="NCBI Taxonomy" id="74499"/>
    <lineage>
        <taxon>Eukaryota</taxon>
        <taxon>Fungi</taxon>
        <taxon>Dikarya</taxon>
        <taxon>Ascomycota</taxon>
        <taxon>Pezizomycotina</taxon>
        <taxon>Orbiliomycetes</taxon>
        <taxon>Orbiliales</taxon>
        <taxon>Orbiliaceae</taxon>
        <taxon>Drechslerella</taxon>
    </lineage>
</organism>
<gene>
    <name evidence="21" type="ORF">Dda_4719</name>
</gene>
<evidence type="ECO:0000256" key="4">
    <source>
        <dbReference type="ARBA" id="ARBA00022741"/>
    </source>
</evidence>
<dbReference type="EMBL" id="JAQGDS010000005">
    <property type="protein sequence ID" value="KAJ6260493.1"/>
    <property type="molecule type" value="Genomic_DNA"/>
</dbReference>
<evidence type="ECO:0000256" key="2">
    <source>
        <dbReference type="ARBA" id="ARBA00022448"/>
    </source>
</evidence>
<feature type="region of interest" description="Disordered" evidence="15">
    <location>
        <begin position="1"/>
        <end position="77"/>
    </location>
</feature>
<dbReference type="InterPro" id="IPR015940">
    <property type="entry name" value="UBA"/>
</dbReference>
<evidence type="ECO:0000259" key="18">
    <source>
        <dbReference type="PROSITE" id="PS51192"/>
    </source>
</evidence>
<evidence type="ECO:0000256" key="8">
    <source>
        <dbReference type="ARBA" id="ARBA00022884"/>
    </source>
</evidence>
<dbReference type="SUPFAM" id="SSF52540">
    <property type="entry name" value="P-loop containing nucleoside triphosphate hydrolases"/>
    <property type="match status" value="1"/>
</dbReference>
<dbReference type="SUPFAM" id="SSF54495">
    <property type="entry name" value="UBC-like"/>
    <property type="match status" value="1"/>
</dbReference>
<name>A0AAD6IXF5_DREDA</name>
<evidence type="ECO:0000256" key="11">
    <source>
        <dbReference type="ARBA" id="ARBA00071843"/>
    </source>
</evidence>
<feature type="domain" description="IBB" evidence="20">
    <location>
        <begin position="1"/>
        <end position="58"/>
    </location>
</feature>
<dbReference type="Pfam" id="PF00271">
    <property type="entry name" value="Helicase_C"/>
    <property type="match status" value="1"/>
</dbReference>
<evidence type="ECO:0000256" key="3">
    <source>
        <dbReference type="ARBA" id="ARBA00022737"/>
    </source>
</evidence>
<feature type="domain" description="Helicase C-terminal" evidence="19">
    <location>
        <begin position="1414"/>
        <end position="1581"/>
    </location>
</feature>
<dbReference type="SMART" id="SM00185">
    <property type="entry name" value="ARM"/>
    <property type="match status" value="8"/>
</dbReference>
<evidence type="ECO:0000256" key="12">
    <source>
        <dbReference type="ARBA" id="ARBA00075820"/>
    </source>
</evidence>
<dbReference type="InterPro" id="IPR016135">
    <property type="entry name" value="UBQ-conjugating_enzyme/RWD"/>
</dbReference>
<keyword evidence="4" id="KW-0547">Nucleotide-binding</keyword>
<dbReference type="GO" id="GO:1990904">
    <property type="term" value="C:ribonucleoprotein complex"/>
    <property type="evidence" value="ECO:0007669"/>
    <property type="project" value="UniProtKB-ARBA"/>
</dbReference>
<dbReference type="GO" id="GO:0016787">
    <property type="term" value="F:hydrolase activity"/>
    <property type="evidence" value="ECO:0007669"/>
    <property type="project" value="UniProtKB-KW"/>
</dbReference>
<feature type="compositionally biased region" description="Pro residues" evidence="15">
    <location>
        <begin position="561"/>
        <end position="575"/>
    </location>
</feature>
<dbReference type="SMART" id="SM00487">
    <property type="entry name" value="DEXDc"/>
    <property type="match status" value="1"/>
</dbReference>
<feature type="compositionally biased region" description="Basic and acidic residues" evidence="15">
    <location>
        <begin position="20"/>
        <end position="46"/>
    </location>
</feature>
<sequence length="1945" mass="213333">MADRFIPEHRRTNFKAKGTFKPEELRRRREEQQVEIRKQKREENLAKRRNLQATGPTAHSGLTGVDSDDESANTESQLTEDLPSMIQGVFSDSIDQQISATTKFRKLLSKERNPPIEKVIECGVVSRFVEFLRSPHTLVQFEAAWALTNIASGSAAQTQVVINAGAVPIFVELLSSHEPDVREQAVWALGNIAGDSPQCRDYVLSAGALRPLLQLLGDSRKLSMLRNATWTLSNFCRGKTPQPDWTTILPALPVLAKLVYSLDDEVLIDACWAISYLSDGSNDKIQAVIEAGIPRRLVELLMHNSTSVQTPALRSVGNIVTGDDVQTQVIINCGALPALLSLLSSTKDGIRKEACWTISNITAGNSSQIQAVIDANLIPPLINLLSNGDFKTRKEACWAISNATSGGLQKPDQIRYLVNQGAIRPLCDLLSCMDNKIIQVALDGLENILKVGEMDKESSGEGINKYALFIEEAGGMEKIHNAQNNANEEIYMKAYNIIEKYFGDEEEEGDAIPGVAPQHAGETFSFGTQPAQGNFSFANQGDTMDIQALETRAASKHNVPHIPPTKPPRTFMPPKKPAKASDKTKEPAAAGGAGSGGKGKAKATPAAPAAGPSSGSSSKGKGAQKGGEPPAEQEAPRLTTNEIIGGKGWTGKLPVTIFYELTVRNHWEKPEYFNRHTKDGNRASVTIRYKNTKTRETEEIRFDPPTGLKTVPEFFTTALEARHFTATYALHRVYSGRNLQYALPPTHRPYWQAFEAVKKDDVKQGRESKYSEDPFQVQRDKTAAEAERASAREKAAAAGTVAAAGASGLSSSQMPKGWAGSPLVNMGKVTRSVVEKFIRLNKDWKHDAAGMDKATKAAVVKELVGAGFRVSHAEEACEWATNVEDALEWLLIHVPEDDMPAKYLPDNYTVGAVAFVTDSLAREYAAKRLSAAGYPPEAAREALAACGDNETRAAEILMQTLVYGQPKRRAVNDEEDLITFDDEPMVSSQEWKEEQDSLEAIYADKYTRVSSDTCHIRLDVTSSKLPQKMFLEVRKPCSGSYPEEMPVWAVISEPPLPSHVRLSLIRRIAEYAEPLIGGVMIFAVVDWLENSIEEMADRPGKLRELSSVVAGAVTIRTARKTVAPRKRGARHRTNPIDWTPGMPEALEMLKIADGRQDTMEGRKMMNIRRSLPAWALRAHIADTVNSSPVTVISGETGSGKSTQCVQFILDDFIEREIGTAARIICTQPRRISAIGLAERVSAERCGTVGGEVGYAIRGESKIGPNTRITFMTTGVLLRRLHDGDGLSDVSHVFIDEVHERSLDSDFLLVLMKRLLAKRKDLKLVLMSATLNARVFANYFGNVEIINIEGRTFPVNDFYLDDVMEMTAFEAYGSGGGKGKITEIETADMDPAIGAQIRALGQSVNYDLIAATVQAIDDDLGDAEGSILIFLSGTLEIQRALNTINNLPDSYHYLALPLHASLIPADQRRVFPRPPKGQRKVICATNVAETSITIEDIVAVIDTGRVKETMFDPETRMIRLAETWASRASGKQRRGRAGRVREGNCYKLYTRYAEENRMQAETTPEIKRVPLENICLTIKAMGVKDVGTFLQSALTPPDTRTVDAAIATLTRMGALKDDDLTGLGKHLSTIPADVRSAKLMIYGSIFGCVEAALTISAILAVKSPFVVPKEKREESRLARASFGGGHGDLIADYRAYDEWSNMRQRLKGGELRRWCEDNMLSQNTLNDIRSNKSQYISSLQEIGFLPFDYGNTGAGGNASDTSPPSLNAHNGNDSLVRAIVASAFSPQIARIQLPEKKYASTMSGAKELDPEAKTIKYYTEAERAFLHPSSTLFDAQSFPAGATFMAYANKVATGKIYLRDVTPVSSYGMLLFGGALELDVSGRGCKVDGWVRVKCWLRIGVLVRCLRVLLDEELLRKVEDPSMDVAGGEAARLVRRLIEFDGMDPA</sequence>
<dbReference type="InterPro" id="IPR056328">
    <property type="entry name" value="DSRM_DHX29"/>
</dbReference>
<dbReference type="GO" id="GO:0004386">
    <property type="term" value="F:helicase activity"/>
    <property type="evidence" value="ECO:0007669"/>
    <property type="project" value="UniProtKB-KW"/>
</dbReference>
<dbReference type="Gene3D" id="1.25.10.10">
    <property type="entry name" value="Leucine-rich Repeat Variant"/>
    <property type="match status" value="1"/>
</dbReference>
<keyword evidence="8" id="KW-0694">RNA-binding</keyword>
<dbReference type="InterPro" id="IPR007502">
    <property type="entry name" value="Helicase-assoc_dom"/>
</dbReference>
<dbReference type="InterPro" id="IPR006575">
    <property type="entry name" value="RWD_dom"/>
</dbReference>
<feature type="repeat" description="ARM" evidence="13">
    <location>
        <begin position="165"/>
        <end position="207"/>
    </location>
</feature>
<dbReference type="SMART" id="SM00490">
    <property type="entry name" value="HELICc"/>
    <property type="match status" value="1"/>
</dbReference>
<evidence type="ECO:0000313" key="22">
    <source>
        <dbReference type="Proteomes" id="UP001221413"/>
    </source>
</evidence>
<dbReference type="GO" id="GO:0003723">
    <property type="term" value="F:RNA binding"/>
    <property type="evidence" value="ECO:0007669"/>
    <property type="project" value="UniProtKB-KW"/>
</dbReference>
<dbReference type="PROSITE" id="PS51194">
    <property type="entry name" value="HELICASE_CTER"/>
    <property type="match status" value="1"/>
</dbReference>
<dbReference type="FunFam" id="3.40.50.300:FF:000868">
    <property type="entry name" value="DEAD/DEAH box helicase, putative"/>
    <property type="match status" value="1"/>
</dbReference>
<feature type="region of interest" description="Disordered" evidence="15">
    <location>
        <begin position="762"/>
        <end position="790"/>
    </location>
</feature>
<proteinExistence type="inferred from homology"/>
<dbReference type="PROSITE" id="PS50030">
    <property type="entry name" value="UBA"/>
    <property type="match status" value="1"/>
</dbReference>
<dbReference type="PANTHER" id="PTHR23316">
    <property type="entry name" value="IMPORTIN ALPHA"/>
    <property type="match status" value="1"/>
</dbReference>
<dbReference type="CDD" id="cd17917">
    <property type="entry name" value="DEXHc_RHA-like"/>
    <property type="match status" value="1"/>
</dbReference>
<dbReference type="Pfam" id="PF01749">
    <property type="entry name" value="IBB"/>
    <property type="match status" value="1"/>
</dbReference>
<dbReference type="Gene3D" id="3.40.50.300">
    <property type="entry name" value="P-loop containing nucleotide triphosphate hydrolases"/>
    <property type="match status" value="2"/>
</dbReference>
<dbReference type="PROSITE" id="PS51214">
    <property type="entry name" value="IBB"/>
    <property type="match status" value="1"/>
</dbReference>
<protein>
    <recommendedName>
        <fullName evidence="11">Importin subunit alpha</fullName>
    </recommendedName>
    <alternativeName>
        <fullName evidence="12">Karyopherin alpha</fullName>
    </alternativeName>
</protein>
<dbReference type="FunFam" id="1.25.10.10:FF:000021">
    <property type="entry name" value="Importin subunit alpha"/>
    <property type="match status" value="1"/>
</dbReference>
<keyword evidence="6" id="KW-0347">Helicase</keyword>
<dbReference type="Gene3D" id="1.20.120.1080">
    <property type="match status" value="1"/>
</dbReference>
<evidence type="ECO:0000256" key="10">
    <source>
        <dbReference type="ARBA" id="ARBA00060772"/>
    </source>
</evidence>
<dbReference type="InterPro" id="IPR002652">
    <property type="entry name" value="Importin-a_IBB"/>
</dbReference>
<feature type="compositionally biased region" description="Basic and acidic residues" evidence="15">
    <location>
        <begin position="1"/>
        <end position="11"/>
    </location>
</feature>
<dbReference type="InterPro" id="IPR001650">
    <property type="entry name" value="Helicase_C-like"/>
</dbReference>
<dbReference type="FunFam" id="1.20.5.690:FF:000003">
    <property type="entry name" value="Importin subunit alpha"/>
    <property type="match status" value="1"/>
</dbReference>
<dbReference type="Pfam" id="PF00270">
    <property type="entry name" value="DEAD"/>
    <property type="match status" value="1"/>
</dbReference>
<dbReference type="GO" id="GO:0006606">
    <property type="term" value="P:protein import into nucleus"/>
    <property type="evidence" value="ECO:0007669"/>
    <property type="project" value="InterPro"/>
</dbReference>
<evidence type="ECO:0000313" key="21">
    <source>
        <dbReference type="EMBL" id="KAJ6260493.1"/>
    </source>
</evidence>
<keyword evidence="9" id="KW-0653">Protein transport</keyword>
<evidence type="ECO:0000256" key="7">
    <source>
        <dbReference type="ARBA" id="ARBA00022840"/>
    </source>
</evidence>
<evidence type="ECO:0000256" key="6">
    <source>
        <dbReference type="ARBA" id="ARBA00022806"/>
    </source>
</evidence>
<dbReference type="Pfam" id="PF16186">
    <property type="entry name" value="Arm_3"/>
    <property type="match status" value="1"/>
</dbReference>
<dbReference type="Pfam" id="PF21010">
    <property type="entry name" value="HA2_C"/>
    <property type="match status" value="1"/>
</dbReference>
<keyword evidence="5" id="KW-0378">Hydrolase</keyword>
<evidence type="ECO:0000256" key="5">
    <source>
        <dbReference type="ARBA" id="ARBA00022801"/>
    </source>
</evidence>
<dbReference type="InterPro" id="IPR027417">
    <property type="entry name" value="P-loop_NTPase"/>
</dbReference>
<evidence type="ECO:0000256" key="9">
    <source>
        <dbReference type="ARBA" id="ARBA00022927"/>
    </source>
</evidence>
<dbReference type="SMART" id="SM00847">
    <property type="entry name" value="HA2"/>
    <property type="match status" value="1"/>
</dbReference>
<dbReference type="Gene3D" id="1.20.5.690">
    <property type="entry name" value="Importin-alpha, importin-beta-binding domain"/>
    <property type="match status" value="1"/>
</dbReference>
<dbReference type="InterPro" id="IPR036975">
    <property type="entry name" value="Importin-a_IBB_sf"/>
</dbReference>
<dbReference type="CDD" id="cd23827">
    <property type="entry name" value="RWD_YLR419W-like"/>
    <property type="match status" value="1"/>
</dbReference>
<evidence type="ECO:0000259" key="16">
    <source>
        <dbReference type="PROSITE" id="PS50030"/>
    </source>
</evidence>
<dbReference type="GO" id="GO:0005634">
    <property type="term" value="C:nucleus"/>
    <property type="evidence" value="ECO:0007669"/>
    <property type="project" value="UniProtKB-ARBA"/>
</dbReference>
<keyword evidence="2 14" id="KW-0813">Transport</keyword>
<dbReference type="SUPFAM" id="SSF48371">
    <property type="entry name" value="ARM repeat"/>
    <property type="match status" value="1"/>
</dbReference>
<comment type="caution">
    <text evidence="21">The sequence shown here is derived from an EMBL/GenBank/DDBJ whole genome shotgun (WGS) entry which is preliminary data.</text>
</comment>
<keyword evidence="7" id="KW-0067">ATP-binding</keyword>
<evidence type="ECO:0000256" key="1">
    <source>
        <dbReference type="ARBA" id="ARBA00010394"/>
    </source>
</evidence>
<feature type="domain" description="Helicase ATP-binding" evidence="18">
    <location>
        <begin position="1181"/>
        <end position="1348"/>
    </location>
</feature>
<evidence type="ECO:0000259" key="17">
    <source>
        <dbReference type="PROSITE" id="PS50908"/>
    </source>
</evidence>
<feature type="repeat" description="ARM" evidence="13">
    <location>
        <begin position="334"/>
        <end position="368"/>
    </location>
</feature>
<evidence type="ECO:0000256" key="13">
    <source>
        <dbReference type="PROSITE-ProRule" id="PRU00259"/>
    </source>
</evidence>
<dbReference type="SMART" id="SM00591">
    <property type="entry name" value="RWD"/>
    <property type="match status" value="1"/>
</dbReference>
<dbReference type="GO" id="GO:0005524">
    <property type="term" value="F:ATP binding"/>
    <property type="evidence" value="ECO:0007669"/>
    <property type="project" value="UniProtKB-KW"/>
</dbReference>
<dbReference type="Gene3D" id="3.10.110.10">
    <property type="entry name" value="Ubiquitin Conjugating Enzyme"/>
    <property type="match status" value="1"/>
</dbReference>
<dbReference type="SMART" id="SM00165">
    <property type="entry name" value="UBA"/>
    <property type="match status" value="2"/>
</dbReference>
<evidence type="ECO:0000256" key="14">
    <source>
        <dbReference type="PROSITE-ProRule" id="PRU00561"/>
    </source>
</evidence>
<comment type="similarity">
    <text evidence="1">Belongs to the importin alpha family.</text>
</comment>
<comment type="similarity">
    <text evidence="10">Belongs to the DExH box helicase family.</text>
</comment>
<dbReference type="InterPro" id="IPR014001">
    <property type="entry name" value="Helicase_ATP-bd"/>
</dbReference>
<dbReference type="Pfam" id="PF24385">
    <property type="entry name" value="DSRM_DHX29"/>
    <property type="match status" value="1"/>
</dbReference>
<reference evidence="21" key="1">
    <citation type="submission" date="2023-01" db="EMBL/GenBank/DDBJ databases">
        <title>The chitinases involved in constricting ring structure development in the nematode-trapping fungus Drechslerella dactyloides.</title>
        <authorList>
            <person name="Wang R."/>
            <person name="Zhang L."/>
            <person name="Tang P."/>
            <person name="Li S."/>
            <person name="Liang L."/>
        </authorList>
    </citation>
    <scope>NUCLEOTIDE SEQUENCE</scope>
    <source>
        <strain evidence="21">YMF1.00031</strain>
    </source>
</reference>
<accession>A0AAD6IXF5</accession>
<dbReference type="GO" id="GO:0061608">
    <property type="term" value="F:nuclear import signal receptor activity"/>
    <property type="evidence" value="ECO:0007669"/>
    <property type="project" value="InterPro"/>
</dbReference>
<dbReference type="Pfam" id="PF00514">
    <property type="entry name" value="Arm"/>
    <property type="match status" value="8"/>
</dbReference>
<dbReference type="Pfam" id="PF26026">
    <property type="entry name" value="RNA_hel_CTD"/>
    <property type="match status" value="1"/>
</dbReference>
<evidence type="ECO:0000256" key="15">
    <source>
        <dbReference type="SAM" id="MobiDB-lite"/>
    </source>
</evidence>
<dbReference type="Pfam" id="PF05773">
    <property type="entry name" value="RWD"/>
    <property type="match status" value="1"/>
</dbReference>
<dbReference type="Proteomes" id="UP001221413">
    <property type="component" value="Unassembled WGS sequence"/>
</dbReference>
<dbReference type="InterPro" id="IPR009060">
    <property type="entry name" value="UBA-like_sf"/>
</dbReference>
<dbReference type="PROSITE" id="PS50908">
    <property type="entry name" value="RWD"/>
    <property type="match status" value="1"/>
</dbReference>